<dbReference type="GO" id="GO:0009881">
    <property type="term" value="F:photoreceptor activity"/>
    <property type="evidence" value="ECO:0007669"/>
    <property type="project" value="UniProtKB-KW"/>
</dbReference>
<organism evidence="18 19">
    <name type="scientific">Dankookia rubra</name>
    <dbReference type="NCBI Taxonomy" id="1442381"/>
    <lineage>
        <taxon>Bacteria</taxon>
        <taxon>Pseudomonadati</taxon>
        <taxon>Pseudomonadota</taxon>
        <taxon>Alphaproteobacteria</taxon>
        <taxon>Acetobacterales</taxon>
        <taxon>Roseomonadaceae</taxon>
        <taxon>Dankookia</taxon>
    </lineage>
</organism>
<dbReference type="GO" id="GO:0005524">
    <property type="term" value="F:ATP binding"/>
    <property type="evidence" value="ECO:0007669"/>
    <property type="project" value="UniProtKB-KW"/>
</dbReference>
<keyword evidence="6" id="KW-0285">Flavoprotein</keyword>
<dbReference type="PANTHER" id="PTHR41523:SF8">
    <property type="entry name" value="ETHYLENE RESPONSE SENSOR PROTEIN"/>
    <property type="match status" value="1"/>
</dbReference>
<dbReference type="EC" id="2.7.13.3" evidence="2"/>
<dbReference type="Pfam" id="PF00989">
    <property type="entry name" value="PAS"/>
    <property type="match status" value="1"/>
</dbReference>
<dbReference type="InterPro" id="IPR013656">
    <property type="entry name" value="PAS_4"/>
</dbReference>
<dbReference type="PANTHER" id="PTHR41523">
    <property type="entry name" value="TWO-COMPONENT SYSTEM SENSOR PROTEIN"/>
    <property type="match status" value="1"/>
</dbReference>
<dbReference type="SMART" id="SM00091">
    <property type="entry name" value="PAS"/>
    <property type="match status" value="3"/>
</dbReference>
<dbReference type="InterPro" id="IPR001610">
    <property type="entry name" value="PAC"/>
</dbReference>
<dbReference type="FunFam" id="3.30.450.20:FF:000099">
    <property type="entry name" value="Sensory box sensor histidine kinase"/>
    <property type="match status" value="1"/>
</dbReference>
<dbReference type="NCBIfam" id="TIGR00229">
    <property type="entry name" value="sensory_box"/>
    <property type="match status" value="2"/>
</dbReference>
<dbReference type="AlphaFoldDB" id="A0A4R5Q6L3"/>
<keyword evidence="11" id="KW-0418">Kinase</keyword>
<evidence type="ECO:0000313" key="18">
    <source>
        <dbReference type="EMBL" id="TDH58078.1"/>
    </source>
</evidence>
<dbReference type="Proteomes" id="UP000295096">
    <property type="component" value="Unassembled WGS sequence"/>
</dbReference>
<evidence type="ECO:0000259" key="17">
    <source>
        <dbReference type="PROSITE" id="PS50113"/>
    </source>
</evidence>
<keyword evidence="10" id="KW-0547">Nucleotide-binding</keyword>
<dbReference type="SMART" id="SM00065">
    <property type="entry name" value="GAF"/>
    <property type="match status" value="1"/>
</dbReference>
<keyword evidence="5" id="KW-0716">Sensory transduction</keyword>
<dbReference type="GO" id="GO:0004673">
    <property type="term" value="F:protein histidine kinase activity"/>
    <property type="evidence" value="ECO:0007669"/>
    <property type="project" value="UniProtKB-EC"/>
</dbReference>
<dbReference type="InterPro" id="IPR013655">
    <property type="entry name" value="PAS_fold_3"/>
</dbReference>
<evidence type="ECO:0000256" key="8">
    <source>
        <dbReference type="ARBA" id="ARBA00022679"/>
    </source>
</evidence>
<keyword evidence="15" id="KW-0675">Receptor</keyword>
<dbReference type="SUPFAM" id="SSF55785">
    <property type="entry name" value="PYP-like sensor domain (PAS domain)"/>
    <property type="match status" value="3"/>
</dbReference>
<keyword evidence="12" id="KW-0067">ATP-binding</keyword>
<keyword evidence="19" id="KW-1185">Reference proteome</keyword>
<evidence type="ECO:0000256" key="2">
    <source>
        <dbReference type="ARBA" id="ARBA00012438"/>
    </source>
</evidence>
<proteinExistence type="predicted"/>
<keyword evidence="3" id="KW-0600">Photoreceptor protein</keyword>
<dbReference type="Gene3D" id="3.30.450.40">
    <property type="match status" value="1"/>
</dbReference>
<feature type="domain" description="PAS" evidence="16">
    <location>
        <begin position="351"/>
        <end position="422"/>
    </location>
</feature>
<dbReference type="Gene3D" id="3.30.450.20">
    <property type="entry name" value="PAS domain"/>
    <property type="match status" value="3"/>
</dbReference>
<keyword evidence="7" id="KW-0288">FMN</keyword>
<evidence type="ECO:0000313" key="19">
    <source>
        <dbReference type="Proteomes" id="UP000295096"/>
    </source>
</evidence>
<comment type="catalytic activity">
    <reaction evidence="1">
        <text>ATP + protein L-histidine = ADP + protein N-phospho-L-histidine.</text>
        <dbReference type="EC" id="2.7.13.3"/>
    </reaction>
</comment>
<dbReference type="SMART" id="SM00086">
    <property type="entry name" value="PAC"/>
    <property type="match status" value="3"/>
</dbReference>
<evidence type="ECO:0000256" key="11">
    <source>
        <dbReference type="ARBA" id="ARBA00022777"/>
    </source>
</evidence>
<dbReference type="InterPro" id="IPR036890">
    <property type="entry name" value="HATPase_C_sf"/>
</dbReference>
<evidence type="ECO:0000256" key="12">
    <source>
        <dbReference type="ARBA" id="ARBA00022840"/>
    </source>
</evidence>
<dbReference type="InterPro" id="IPR000014">
    <property type="entry name" value="PAS"/>
</dbReference>
<dbReference type="Pfam" id="PF08447">
    <property type="entry name" value="PAS_3"/>
    <property type="match status" value="1"/>
</dbReference>
<gene>
    <name evidence="18" type="ORF">E2C06_34460</name>
</gene>
<dbReference type="SUPFAM" id="SSF55781">
    <property type="entry name" value="GAF domain-like"/>
    <property type="match status" value="1"/>
</dbReference>
<evidence type="ECO:0000256" key="1">
    <source>
        <dbReference type="ARBA" id="ARBA00000085"/>
    </source>
</evidence>
<dbReference type="OrthoDB" id="5287260at2"/>
<dbReference type="InterPro" id="IPR003018">
    <property type="entry name" value="GAF"/>
</dbReference>
<evidence type="ECO:0000259" key="16">
    <source>
        <dbReference type="PROSITE" id="PS50112"/>
    </source>
</evidence>
<dbReference type="SMART" id="SM00911">
    <property type="entry name" value="HWE_HK"/>
    <property type="match status" value="1"/>
</dbReference>
<keyword evidence="4" id="KW-0597">Phosphoprotein</keyword>
<evidence type="ECO:0000256" key="7">
    <source>
        <dbReference type="ARBA" id="ARBA00022643"/>
    </source>
</evidence>
<evidence type="ECO:0000256" key="10">
    <source>
        <dbReference type="ARBA" id="ARBA00022741"/>
    </source>
</evidence>
<evidence type="ECO:0000256" key="14">
    <source>
        <dbReference type="ARBA" id="ARBA00023026"/>
    </source>
</evidence>
<dbReference type="GO" id="GO:0006355">
    <property type="term" value="P:regulation of DNA-templated transcription"/>
    <property type="evidence" value="ECO:0007669"/>
    <property type="project" value="InterPro"/>
</dbReference>
<keyword evidence="14" id="KW-0843">Virulence</keyword>
<dbReference type="CDD" id="cd00130">
    <property type="entry name" value="PAS"/>
    <property type="match status" value="2"/>
</dbReference>
<dbReference type="Pfam" id="PF08448">
    <property type="entry name" value="PAS_4"/>
    <property type="match status" value="1"/>
</dbReference>
<dbReference type="PROSITE" id="PS50112">
    <property type="entry name" value="PAS"/>
    <property type="match status" value="2"/>
</dbReference>
<dbReference type="InterPro" id="IPR013767">
    <property type="entry name" value="PAS_fold"/>
</dbReference>
<dbReference type="Gene3D" id="3.30.565.10">
    <property type="entry name" value="Histidine kinase-like ATPase, C-terminal domain"/>
    <property type="match status" value="1"/>
</dbReference>
<feature type="domain" description="PAC" evidence="17">
    <location>
        <begin position="425"/>
        <end position="478"/>
    </location>
</feature>
<dbReference type="Pfam" id="PF07536">
    <property type="entry name" value="HWE_HK"/>
    <property type="match status" value="1"/>
</dbReference>
<dbReference type="InterPro" id="IPR000700">
    <property type="entry name" value="PAS-assoc_C"/>
</dbReference>
<accession>A0A4R5Q6L3</accession>
<evidence type="ECO:0000256" key="9">
    <source>
        <dbReference type="ARBA" id="ARBA00022737"/>
    </source>
</evidence>
<protein>
    <recommendedName>
        <fullName evidence="2">histidine kinase</fullName>
        <ecNumber evidence="2">2.7.13.3</ecNumber>
    </recommendedName>
</protein>
<evidence type="ECO:0000256" key="5">
    <source>
        <dbReference type="ARBA" id="ARBA00022606"/>
    </source>
</evidence>
<evidence type="ECO:0000256" key="3">
    <source>
        <dbReference type="ARBA" id="ARBA00022543"/>
    </source>
</evidence>
<evidence type="ECO:0000256" key="13">
    <source>
        <dbReference type="ARBA" id="ARBA00022991"/>
    </source>
</evidence>
<keyword evidence="13" id="KW-0157">Chromophore</keyword>
<evidence type="ECO:0000256" key="4">
    <source>
        <dbReference type="ARBA" id="ARBA00022553"/>
    </source>
</evidence>
<keyword evidence="9" id="KW-0677">Repeat</keyword>
<dbReference type="PROSITE" id="PS50113">
    <property type="entry name" value="PAC"/>
    <property type="match status" value="1"/>
</dbReference>
<dbReference type="Pfam" id="PF01590">
    <property type="entry name" value="GAF"/>
    <property type="match status" value="1"/>
</dbReference>
<dbReference type="InterPro" id="IPR035965">
    <property type="entry name" value="PAS-like_dom_sf"/>
</dbReference>
<dbReference type="EMBL" id="SMSJ01000157">
    <property type="protein sequence ID" value="TDH58078.1"/>
    <property type="molecule type" value="Genomic_DNA"/>
</dbReference>
<feature type="domain" description="PAS" evidence="16">
    <location>
        <begin position="475"/>
        <end position="547"/>
    </location>
</feature>
<dbReference type="InterPro" id="IPR011102">
    <property type="entry name" value="Sig_transdc_His_kinase_HWE"/>
</dbReference>
<keyword evidence="8" id="KW-0808">Transferase</keyword>
<dbReference type="InterPro" id="IPR029016">
    <property type="entry name" value="GAF-like_dom_sf"/>
</dbReference>
<comment type="caution">
    <text evidence="18">The sequence shown here is derived from an EMBL/GenBank/DDBJ whole genome shotgun (WGS) entry which is preliminary data.</text>
</comment>
<sequence>MCGTLVGNAVPVPMDTEGVSLANAPKFLSDGGDMGARMRARDWSASPLGPPEGWAQPLKTLVAVMLAANQPMFIAWGAGRTMLYNDGYAEILGLKHPGALGRPFDRVWSEIWGELKPIMVRCYAGEPIQMDDIMLVMHRHGHPEETHFAFSYTPVRDEAGRVSGVFCPCMEITARVMADRRQAFRLGLEERLRDLSSPKAAMAAAADALGRHLNAAQVGYAEVDAEGHAITGGEIHDGRIPNFRAGRYRLEEYGPAMAADMAAGRAVVVHDVQEDARTSPPEALAAYAAISLRAFVVVPLVKGGRLTAYLYVAHPEPRRWSDDDLALTREVAERTWAAIGRARAEAALRESEARFRLMANAVPQIIWIIDAAGRNEFFNEQWFDYTGATCGPTSASEVAAEFVHPDDRSATTAAFVEAQRASQTFLVEHRIRSKDGSYRWFLVRGEPFRDSCTGAIARWFGASVDIHDRKQAEETNARLAAIVASTTDAIIGFAAEDGHILAWNRGAEELFGYAEAEALGGAVGLLVPPDLPDADPTGVFRRAMDGVRVHEHETERLAKSGERIPVAVTASRMLAPDGRPIGVAAIFRDLRQRKAIEARQALLAREVDHRSKNALAVVQTMLRLTRADDVPAFVRAVEGRISALARAQTLLAEERWDGAALHTMLRGELAPFLADQRAELDGPPVVLPPGTAQPLAMAVHELATNAAKHGALSVPEGRVSVSWCIEASTPMATLRLRWAEGDGPPLAGRPSRRGFGSRVIEGTVRGQLGGAVSLTWARTGLVCHVEVPIRRSLAQPGSE</sequence>
<reference evidence="18 19" key="1">
    <citation type="journal article" date="2016" name="J. Microbiol.">
        <title>Dankookia rubra gen. nov., sp. nov., an alphaproteobacterium isolated from sediment of a shallow stream.</title>
        <authorList>
            <person name="Kim W.H."/>
            <person name="Kim D.H."/>
            <person name="Kang K."/>
            <person name="Ahn T.Y."/>
        </authorList>
    </citation>
    <scope>NUCLEOTIDE SEQUENCE [LARGE SCALE GENOMIC DNA]</scope>
    <source>
        <strain evidence="18 19">JCM30602</strain>
    </source>
</reference>
<evidence type="ECO:0000256" key="6">
    <source>
        <dbReference type="ARBA" id="ARBA00022630"/>
    </source>
</evidence>
<name>A0A4R5Q6L3_9PROT</name>
<evidence type="ECO:0000256" key="15">
    <source>
        <dbReference type="ARBA" id="ARBA00023170"/>
    </source>
</evidence>